<reference evidence="2" key="3">
    <citation type="submission" date="2025-09" db="UniProtKB">
        <authorList>
            <consortium name="Ensembl"/>
        </authorList>
    </citation>
    <scope>IDENTIFICATION</scope>
</reference>
<dbReference type="PANTHER" id="PTHR38649:SF1">
    <property type="entry name" value="SPERMATOGENESIS-ASSOCIATED PROTEIN 33"/>
    <property type="match status" value="1"/>
</dbReference>
<organism evidence="2 3">
    <name type="scientific">Peromyscus maniculatus bairdii</name>
    <name type="common">Prairie deer mouse</name>
    <dbReference type="NCBI Taxonomy" id="230844"/>
    <lineage>
        <taxon>Eukaryota</taxon>
        <taxon>Metazoa</taxon>
        <taxon>Chordata</taxon>
        <taxon>Craniata</taxon>
        <taxon>Vertebrata</taxon>
        <taxon>Euteleostomi</taxon>
        <taxon>Mammalia</taxon>
        <taxon>Eutheria</taxon>
        <taxon>Euarchontoglires</taxon>
        <taxon>Glires</taxon>
        <taxon>Rodentia</taxon>
        <taxon>Myomorpha</taxon>
        <taxon>Muroidea</taxon>
        <taxon>Cricetidae</taxon>
        <taxon>Neotominae</taxon>
        <taxon>Peromyscus</taxon>
    </lineage>
</organism>
<feature type="compositionally biased region" description="Polar residues" evidence="1">
    <location>
        <begin position="52"/>
        <end position="66"/>
    </location>
</feature>
<dbReference type="InterPro" id="IPR027930">
    <property type="entry name" value="DUF4609"/>
</dbReference>
<dbReference type="Pfam" id="PF15382">
    <property type="entry name" value="DUF4609"/>
    <property type="match status" value="1"/>
</dbReference>
<dbReference type="AlphaFoldDB" id="A0A6I9LZC5"/>
<dbReference type="Ensembl" id="ENSPEMT00000025369.2">
    <property type="protein sequence ID" value="ENSPEMP00000021015.2"/>
    <property type="gene ID" value="ENSPEMG00000018787.2"/>
</dbReference>
<name>A0A6I9LZC5_PERMB</name>
<feature type="compositionally biased region" description="Basic and acidic residues" evidence="1">
    <location>
        <begin position="26"/>
        <end position="44"/>
    </location>
</feature>
<dbReference type="RefSeq" id="XP_006987471.1">
    <property type="nucleotide sequence ID" value="XM_006987409.4"/>
</dbReference>
<proteinExistence type="predicted"/>
<keyword evidence="3" id="KW-1185">Reference proteome</keyword>
<dbReference type="GeneTree" id="ENSGT00390000014546"/>
<reference evidence="2 3" key="1">
    <citation type="submission" date="2018-10" db="EMBL/GenBank/DDBJ databases">
        <title>Improved assembly of the deer mouse Peromyscus maniculatus genome.</title>
        <authorList>
            <person name="Lassance J.-M."/>
            <person name="Hoekstra H.E."/>
        </authorList>
    </citation>
    <scope>NUCLEOTIDE SEQUENCE [LARGE SCALE GENOMIC DNA]</scope>
</reference>
<reference evidence="2" key="2">
    <citation type="submission" date="2025-08" db="UniProtKB">
        <authorList>
            <consortium name="Ensembl"/>
        </authorList>
    </citation>
    <scope>IDENTIFICATION</scope>
</reference>
<evidence type="ECO:0000313" key="3">
    <source>
        <dbReference type="Proteomes" id="UP000694547"/>
    </source>
</evidence>
<dbReference type="GO" id="GO:0005737">
    <property type="term" value="C:cytoplasm"/>
    <property type="evidence" value="ECO:0007669"/>
    <property type="project" value="TreeGrafter"/>
</dbReference>
<feature type="region of interest" description="Disordered" evidence="1">
    <location>
        <begin position="1"/>
        <end position="79"/>
    </location>
</feature>
<evidence type="ECO:0000313" key="2">
    <source>
        <dbReference type="Ensembl" id="ENSPEMP00000021015.2"/>
    </source>
</evidence>
<sequence length="138" mass="15702">MGLSKSKPREKKVEEQKKNSTSFVTKSKEKVMEKESRHSEKEALSHPADSLLFTSGTSKHSRPSSSFEDKPDTKLKSSKKRNVIPKIIVTRASNETLISYGIPDSEDQRTIQEHADWGPYYRHRSPSTIAAYNEPHTE</sequence>
<feature type="compositionally biased region" description="Basic residues" evidence="1">
    <location>
        <begin position="1"/>
        <end position="10"/>
    </location>
</feature>
<evidence type="ECO:0000256" key="1">
    <source>
        <dbReference type="SAM" id="MobiDB-lite"/>
    </source>
</evidence>
<gene>
    <name evidence="2" type="primary">Spata33</name>
</gene>
<dbReference type="GeneID" id="102905079"/>
<dbReference type="PANTHER" id="PTHR38649">
    <property type="entry name" value="SPERMATOGENESIS-ASSOCIATED PROTEIN 33"/>
    <property type="match status" value="1"/>
</dbReference>
<protein>
    <submittedName>
        <fullName evidence="2">Uncharacterized protein</fullName>
    </submittedName>
</protein>
<dbReference type="CTD" id="124045"/>
<dbReference type="OrthoDB" id="9838277at2759"/>
<accession>A0A6I9LZC5</accession>
<dbReference type="Proteomes" id="UP000694547">
    <property type="component" value="Chromosome 5"/>
</dbReference>
<dbReference type="GO" id="GO:0005634">
    <property type="term" value="C:nucleus"/>
    <property type="evidence" value="ECO:0007669"/>
    <property type="project" value="TreeGrafter"/>
</dbReference>